<dbReference type="Proteomes" id="UP000827872">
    <property type="component" value="Linkage Group LG12"/>
</dbReference>
<accession>A0ACB8F1K8</accession>
<evidence type="ECO:0000313" key="2">
    <source>
        <dbReference type="Proteomes" id="UP000827872"/>
    </source>
</evidence>
<name>A0ACB8F1K8_9SAUR</name>
<reference evidence="1" key="1">
    <citation type="submission" date="2021-08" db="EMBL/GenBank/DDBJ databases">
        <title>The first chromosome-level gecko genome reveals the dynamic sex chromosomes of Neotropical dwarf geckos (Sphaerodactylidae: Sphaerodactylus).</title>
        <authorList>
            <person name="Pinto B.J."/>
            <person name="Keating S.E."/>
            <person name="Gamble T."/>
        </authorList>
    </citation>
    <scope>NUCLEOTIDE SEQUENCE</scope>
    <source>
        <strain evidence="1">TG3544</strain>
    </source>
</reference>
<comment type="caution">
    <text evidence="1">The sequence shown here is derived from an EMBL/GenBank/DDBJ whole genome shotgun (WGS) entry which is preliminary data.</text>
</comment>
<sequence length="155" mass="17782">MQKMAMFDARWLAGGFGITDEMCVNYIHYYPQRELELCKSAVDLGFLHRYFNLVNRFNDEEICTCPETSVTQQFSSVPWNSFNRDVLKSLYDFAPISVHCNKSSAVRFPGEWEKQPLPKITEVLPDLALRCEPRLSHPPASPTPVELNREEPGLA</sequence>
<dbReference type="EMBL" id="CM037625">
    <property type="protein sequence ID" value="KAH7998578.1"/>
    <property type="molecule type" value="Genomic_DNA"/>
</dbReference>
<gene>
    <name evidence="1" type="ORF">K3G42_018057</name>
</gene>
<evidence type="ECO:0000313" key="1">
    <source>
        <dbReference type="EMBL" id="KAH7998578.1"/>
    </source>
</evidence>
<organism evidence="1 2">
    <name type="scientific">Sphaerodactylus townsendi</name>
    <dbReference type="NCBI Taxonomy" id="933632"/>
    <lineage>
        <taxon>Eukaryota</taxon>
        <taxon>Metazoa</taxon>
        <taxon>Chordata</taxon>
        <taxon>Craniata</taxon>
        <taxon>Vertebrata</taxon>
        <taxon>Euteleostomi</taxon>
        <taxon>Lepidosauria</taxon>
        <taxon>Squamata</taxon>
        <taxon>Bifurcata</taxon>
        <taxon>Gekkota</taxon>
        <taxon>Sphaerodactylidae</taxon>
        <taxon>Sphaerodactylus</taxon>
    </lineage>
</organism>
<protein>
    <submittedName>
        <fullName evidence="1">Uncharacterized protein</fullName>
    </submittedName>
</protein>
<proteinExistence type="predicted"/>
<keyword evidence="2" id="KW-1185">Reference proteome</keyword>